<keyword evidence="2" id="KW-1185">Reference proteome</keyword>
<dbReference type="SUPFAM" id="SSF46785">
    <property type="entry name" value="Winged helix' DNA-binding domain"/>
    <property type="match status" value="1"/>
</dbReference>
<dbReference type="FunFam" id="1.10.10.10:FF:000029">
    <property type="entry name" value="Proliferation-associated 2G4, a"/>
    <property type="match status" value="1"/>
</dbReference>
<sequence length="241" mass="27393">MRQYWKKKSDVTEAIQKVAAAYDCKIVEGVLSHQMKQFVIDGNKVVSSVSNPDTRVDDAEFEENEVYSVNIVTSTGEGKPILLDGKQTTIYKRAVDKSYNLKMKASRVIFREISQKVPIMPFTARDLEEKRARVGLVECVKHELLQPYPVLHEKPGDLVAHIKFTVLLMPNGPDRITSHAIQELTPAKTIDNEPEIKTWLALPVKTKKKKKAAEKMSLEYKLVGEMLLNGMLQSLNLWKEK</sequence>
<evidence type="ECO:0000313" key="2">
    <source>
        <dbReference type="Proteomes" id="UP000790787"/>
    </source>
</evidence>
<dbReference type="OrthoDB" id="5876363at2759"/>
<dbReference type="SUPFAM" id="SSF55920">
    <property type="entry name" value="Creatinase/aminopeptidase"/>
    <property type="match status" value="1"/>
</dbReference>
<organism evidence="2 3">
    <name type="scientific">Nicotiana tabacum</name>
    <name type="common">Common tobacco</name>
    <dbReference type="NCBI Taxonomy" id="4097"/>
    <lineage>
        <taxon>Eukaryota</taxon>
        <taxon>Viridiplantae</taxon>
        <taxon>Streptophyta</taxon>
        <taxon>Embryophyta</taxon>
        <taxon>Tracheophyta</taxon>
        <taxon>Spermatophyta</taxon>
        <taxon>Magnoliopsida</taxon>
        <taxon>eudicotyledons</taxon>
        <taxon>Gunneridae</taxon>
        <taxon>Pentapetalae</taxon>
        <taxon>asterids</taxon>
        <taxon>lamiids</taxon>
        <taxon>Solanales</taxon>
        <taxon>Solanaceae</taxon>
        <taxon>Nicotianoideae</taxon>
        <taxon>Nicotianeae</taxon>
        <taxon>Nicotiana</taxon>
    </lineage>
</organism>
<dbReference type="InterPro" id="IPR036390">
    <property type="entry name" value="WH_DNA-bd_sf"/>
</dbReference>
<protein>
    <submittedName>
        <fullName evidence="3">ERBB-3 BINDING PROTEIN 1 isoform X3</fullName>
    </submittedName>
</protein>
<reference evidence="2" key="1">
    <citation type="journal article" date="2014" name="Nat. Commun.">
        <title>The tobacco genome sequence and its comparison with those of tomato and potato.</title>
        <authorList>
            <person name="Sierro N."/>
            <person name="Battey J.N."/>
            <person name="Ouadi S."/>
            <person name="Bakaher N."/>
            <person name="Bovet L."/>
            <person name="Willig A."/>
            <person name="Goepfert S."/>
            <person name="Peitsch M.C."/>
            <person name="Ivanov N.V."/>
        </authorList>
    </citation>
    <scope>NUCLEOTIDE SEQUENCE [LARGE SCALE GENOMIC DNA]</scope>
</reference>
<dbReference type="RefSeq" id="XP_016505519.1">
    <property type="nucleotide sequence ID" value="XM_016650033.2"/>
</dbReference>
<gene>
    <name evidence="3" type="primary">LOC107823398</name>
</gene>
<dbReference type="InterPro" id="IPR036388">
    <property type="entry name" value="WH-like_DNA-bd_sf"/>
</dbReference>
<dbReference type="PANTHER" id="PTHR10804">
    <property type="entry name" value="PROTEASE FAMILY M24 METHIONYL AMINOPEPTIDASE, AMINOPEPTIDASE P"/>
    <property type="match status" value="1"/>
</dbReference>
<dbReference type="InterPro" id="IPR047113">
    <property type="entry name" value="PA2G4/ARX1"/>
</dbReference>
<comment type="similarity">
    <text evidence="1">Belongs to the peptidase M24 family.</text>
</comment>
<dbReference type="AlphaFoldDB" id="A0A1S4CWX4"/>
<dbReference type="RefSeq" id="XP_016505519.1">
    <property type="nucleotide sequence ID" value="XM_016650033.1"/>
</dbReference>
<dbReference type="PANTHER" id="PTHR10804:SF133">
    <property type="entry name" value="ERBB-3 BINDING PROTEIN 1-LIKE"/>
    <property type="match status" value="1"/>
</dbReference>
<proteinExistence type="inferred from homology"/>
<dbReference type="GeneID" id="107823398"/>
<dbReference type="Gene3D" id="1.10.10.10">
    <property type="entry name" value="Winged helix-like DNA-binding domain superfamily/Winged helix DNA-binding domain"/>
    <property type="match status" value="1"/>
</dbReference>
<evidence type="ECO:0000313" key="3">
    <source>
        <dbReference type="RefSeq" id="XP_016505519.1"/>
    </source>
</evidence>
<dbReference type="Proteomes" id="UP000790787">
    <property type="component" value="Chromosome 10"/>
</dbReference>
<name>A0A1S4CWX4_TOBAC</name>
<accession>A0A1S4CWX4</accession>
<dbReference type="Gene3D" id="3.90.230.10">
    <property type="entry name" value="Creatinase/methionine aminopeptidase superfamily"/>
    <property type="match status" value="1"/>
</dbReference>
<reference evidence="3" key="2">
    <citation type="submission" date="2025-08" db="UniProtKB">
        <authorList>
            <consortium name="RefSeq"/>
        </authorList>
    </citation>
    <scope>IDENTIFICATION</scope>
    <source>
        <tissue evidence="3">Leaf</tissue>
    </source>
</reference>
<dbReference type="InterPro" id="IPR036005">
    <property type="entry name" value="Creatinase/aminopeptidase-like"/>
</dbReference>
<evidence type="ECO:0000256" key="1">
    <source>
        <dbReference type="ARBA" id="ARBA00007319"/>
    </source>
</evidence>